<keyword evidence="1" id="KW-0489">Methyltransferase</keyword>
<dbReference type="Pfam" id="PF10017">
    <property type="entry name" value="Methyltransf_33"/>
    <property type="match status" value="1"/>
</dbReference>
<dbReference type="PANTHER" id="PTHR43397">
    <property type="entry name" value="ERGOTHIONEINE BIOSYNTHESIS PROTEIN 1"/>
    <property type="match status" value="1"/>
</dbReference>
<dbReference type="InterPro" id="IPR051128">
    <property type="entry name" value="EgtD_Methyltrsf_superfamily"/>
</dbReference>
<dbReference type="Proteomes" id="UP000635387">
    <property type="component" value="Unassembled WGS sequence"/>
</dbReference>
<sequence length="104" mass="11713">MHWMAGMGAVNDLIDVRVDDATSEIQELIAGLSEAPRLIPTVYGYDERGSDLYAWICDLDSYYPYRTEWELLSRNIDSISDLVKRDEMVELGCGTANGSQENCD</sequence>
<proteinExistence type="predicted"/>
<dbReference type="InterPro" id="IPR029063">
    <property type="entry name" value="SAM-dependent_MTases_sf"/>
</dbReference>
<keyword evidence="5" id="KW-1185">Reference proteome</keyword>
<feature type="domain" description="Histidine-specific methyltransferase SAM-dependent" evidence="3">
    <location>
        <begin position="26"/>
        <end position="96"/>
    </location>
</feature>
<evidence type="ECO:0000259" key="3">
    <source>
        <dbReference type="Pfam" id="PF10017"/>
    </source>
</evidence>
<accession>A0ABQ3MC18</accession>
<dbReference type="InterPro" id="IPR019257">
    <property type="entry name" value="MeTrfase_dom"/>
</dbReference>
<evidence type="ECO:0000313" key="5">
    <source>
        <dbReference type="Proteomes" id="UP000635387"/>
    </source>
</evidence>
<evidence type="ECO:0000256" key="1">
    <source>
        <dbReference type="ARBA" id="ARBA00022603"/>
    </source>
</evidence>
<protein>
    <recommendedName>
        <fullName evidence="3">Histidine-specific methyltransferase SAM-dependent domain-containing protein</fullName>
    </recommendedName>
</protein>
<dbReference type="Gene3D" id="3.40.50.150">
    <property type="entry name" value="Vaccinia Virus protein VP39"/>
    <property type="match status" value="1"/>
</dbReference>
<reference evidence="5" key="1">
    <citation type="journal article" date="2019" name="Int. J. Syst. Evol. Microbiol.">
        <title>The Global Catalogue of Microorganisms (GCM) 10K type strain sequencing project: providing services to taxonomists for standard genome sequencing and annotation.</title>
        <authorList>
            <consortium name="The Broad Institute Genomics Platform"/>
            <consortium name="The Broad Institute Genome Sequencing Center for Infectious Disease"/>
            <person name="Wu L."/>
            <person name="Ma J."/>
        </authorList>
    </citation>
    <scope>NUCLEOTIDE SEQUENCE [LARGE SCALE GENOMIC DNA]</scope>
    <source>
        <strain evidence="5">CGMCC 4.7683</strain>
    </source>
</reference>
<dbReference type="EMBL" id="BNAY01000016">
    <property type="protein sequence ID" value="GHH37636.1"/>
    <property type="molecule type" value="Genomic_DNA"/>
</dbReference>
<gene>
    <name evidence="4" type="ORF">GCM10017790_82180</name>
</gene>
<evidence type="ECO:0000256" key="2">
    <source>
        <dbReference type="ARBA" id="ARBA00022679"/>
    </source>
</evidence>
<comment type="caution">
    <text evidence="4">The sequence shown here is derived from an EMBL/GenBank/DDBJ whole genome shotgun (WGS) entry which is preliminary data.</text>
</comment>
<name>A0ABQ3MC18_9PSEU</name>
<dbReference type="PANTHER" id="PTHR43397:SF1">
    <property type="entry name" value="ERGOTHIONEINE BIOSYNTHESIS PROTEIN 1"/>
    <property type="match status" value="1"/>
</dbReference>
<keyword evidence="2" id="KW-0808">Transferase</keyword>
<evidence type="ECO:0000313" key="4">
    <source>
        <dbReference type="EMBL" id="GHH37636.1"/>
    </source>
</evidence>
<organism evidence="4 5">
    <name type="scientific">Amycolatopsis oliviviridis</name>
    <dbReference type="NCBI Taxonomy" id="1471590"/>
    <lineage>
        <taxon>Bacteria</taxon>
        <taxon>Bacillati</taxon>
        <taxon>Actinomycetota</taxon>
        <taxon>Actinomycetes</taxon>
        <taxon>Pseudonocardiales</taxon>
        <taxon>Pseudonocardiaceae</taxon>
        <taxon>Amycolatopsis</taxon>
    </lineage>
</organism>